<reference evidence="2" key="1">
    <citation type="journal article" date="2013" name="Genetics">
        <title>The draft genome and transcriptome of Panagrellus redivivus are shaped by the harsh demands of a free-living lifestyle.</title>
        <authorList>
            <person name="Srinivasan J."/>
            <person name="Dillman A.R."/>
            <person name="Macchietto M.G."/>
            <person name="Heikkinen L."/>
            <person name="Lakso M."/>
            <person name="Fracchia K.M."/>
            <person name="Antoshechkin I."/>
            <person name="Mortazavi A."/>
            <person name="Wong G."/>
            <person name="Sternberg P.W."/>
        </authorList>
    </citation>
    <scope>NUCLEOTIDE SEQUENCE [LARGE SCALE GENOMIC DNA]</scope>
    <source>
        <strain evidence="2">MT8872</strain>
    </source>
</reference>
<keyword evidence="1" id="KW-0812">Transmembrane</keyword>
<sequence length="258" mass="27603">MFCLYRLIRHTSFHVTVPPLGFPLVSPHSQASDGRDPRYEAGKASLSGAPLSVKRRDDVLSTIKWANQIGFEKPLALLFAGAPINAFSALWQPKGCADDRFAATAGPNQPVCLGRRLTATALFGASSDDECNRGADAVLSRIARGCTDPTTTTAANNICIGKKAVRNRRNVQTPSRGNGRGNASMAIMPRMDVMSDSGGEAVTTHIGKVRRKNAIVGGRQGTMGYCRLMALGGCADITFFSMCLIIGLVGPRWYISQV</sequence>
<evidence type="ECO:0000256" key="1">
    <source>
        <dbReference type="SAM" id="Phobius"/>
    </source>
</evidence>
<proteinExistence type="predicted"/>
<keyword evidence="2" id="KW-1185">Reference proteome</keyword>
<dbReference type="Proteomes" id="UP000492821">
    <property type="component" value="Unassembled WGS sequence"/>
</dbReference>
<dbReference type="WBParaSite" id="Pan_g17412.t1">
    <property type="protein sequence ID" value="Pan_g17412.t1"/>
    <property type="gene ID" value="Pan_g17412"/>
</dbReference>
<evidence type="ECO:0000313" key="2">
    <source>
        <dbReference type="Proteomes" id="UP000492821"/>
    </source>
</evidence>
<protein>
    <submittedName>
        <fullName evidence="3">IU_nuc_hydro domain-containing protein</fullName>
    </submittedName>
</protein>
<dbReference type="AlphaFoldDB" id="A0A7E4V754"/>
<feature type="transmembrane region" description="Helical" evidence="1">
    <location>
        <begin position="228"/>
        <end position="249"/>
    </location>
</feature>
<keyword evidence="1" id="KW-0472">Membrane</keyword>
<accession>A0A7E4V754</accession>
<keyword evidence="1" id="KW-1133">Transmembrane helix</keyword>
<name>A0A7E4V754_PANRE</name>
<reference evidence="3" key="2">
    <citation type="submission" date="2020-10" db="UniProtKB">
        <authorList>
            <consortium name="WormBaseParasite"/>
        </authorList>
    </citation>
    <scope>IDENTIFICATION</scope>
</reference>
<organism evidence="2 3">
    <name type="scientific">Panagrellus redivivus</name>
    <name type="common">Microworm</name>
    <dbReference type="NCBI Taxonomy" id="6233"/>
    <lineage>
        <taxon>Eukaryota</taxon>
        <taxon>Metazoa</taxon>
        <taxon>Ecdysozoa</taxon>
        <taxon>Nematoda</taxon>
        <taxon>Chromadorea</taxon>
        <taxon>Rhabditida</taxon>
        <taxon>Tylenchina</taxon>
        <taxon>Panagrolaimomorpha</taxon>
        <taxon>Panagrolaimoidea</taxon>
        <taxon>Panagrolaimidae</taxon>
        <taxon>Panagrellus</taxon>
    </lineage>
</organism>
<evidence type="ECO:0000313" key="3">
    <source>
        <dbReference type="WBParaSite" id="Pan_g17412.t1"/>
    </source>
</evidence>